<gene>
    <name evidence="2" type="ORF">SAMN06296416_108144</name>
</gene>
<reference evidence="2 3" key="1">
    <citation type="submission" date="2017-09" db="EMBL/GenBank/DDBJ databases">
        <authorList>
            <person name="Ehlers B."/>
            <person name="Leendertz F.H."/>
        </authorList>
    </citation>
    <scope>NUCLEOTIDE SEQUENCE [LARGE SCALE GENOMIC DNA]</scope>
    <source>
        <strain evidence="2 3">CGMCC 1.10978</strain>
    </source>
</reference>
<dbReference type="EMBL" id="OCND01000008">
    <property type="protein sequence ID" value="SOD56038.1"/>
    <property type="molecule type" value="Genomic_DNA"/>
</dbReference>
<feature type="signal peptide" evidence="1">
    <location>
        <begin position="1"/>
        <end position="23"/>
    </location>
</feature>
<dbReference type="OrthoDB" id="6904246at2"/>
<dbReference type="InterPro" id="IPR031325">
    <property type="entry name" value="RHS_repeat"/>
</dbReference>
<name>A0A286DBP5_9GAMM</name>
<evidence type="ECO:0000313" key="3">
    <source>
        <dbReference type="Proteomes" id="UP000219374"/>
    </source>
</evidence>
<dbReference type="Pfam" id="PF05593">
    <property type="entry name" value="RHS_repeat"/>
    <property type="match status" value="2"/>
</dbReference>
<dbReference type="RefSeq" id="WP_097122942.1">
    <property type="nucleotide sequence ID" value="NZ_OCND01000008.1"/>
</dbReference>
<evidence type="ECO:0000313" key="2">
    <source>
        <dbReference type="EMBL" id="SOD56038.1"/>
    </source>
</evidence>
<keyword evidence="1" id="KW-0732">Signal</keyword>
<organism evidence="2 3">
    <name type="scientific">Pseudoxanthomonas wuyuanensis</name>
    <dbReference type="NCBI Taxonomy" id="1073196"/>
    <lineage>
        <taxon>Bacteria</taxon>
        <taxon>Pseudomonadati</taxon>
        <taxon>Pseudomonadota</taxon>
        <taxon>Gammaproteobacteria</taxon>
        <taxon>Lysobacterales</taxon>
        <taxon>Lysobacteraceae</taxon>
        <taxon>Pseudoxanthomonas</taxon>
    </lineage>
</organism>
<dbReference type="Proteomes" id="UP000219374">
    <property type="component" value="Unassembled WGS sequence"/>
</dbReference>
<feature type="chain" id="PRO_5012199832" evidence="1">
    <location>
        <begin position="24"/>
        <end position="864"/>
    </location>
</feature>
<protein>
    <submittedName>
        <fullName evidence="2">RHS Repeat</fullName>
    </submittedName>
</protein>
<sequence>MKLQASVFGVLVGALLSPSLVQAQTYSKTETIEYHDDLSLWVLGQVKRTTTNGSETSRTDYGWKALPWKTYSFGKLQETLSYDSTSTVASGQLGTLKTITDGNNNVTTATAWKRGIPQSIKYPGTPESPTGATQSATVSDAGWITSVTDENGYKTCYGYDAMGRINLITYPSETQLGVCDTSAWAPTTITFAATGNAAAYGMPAGHWRQTTLTGNGRKILIFDALWRPVVEQTLDLGNVSGTLSEVIKRYDPEGRLAFQSYPMNTGGQANYADTNLKGTKTTYDALGRVTSVSQDSELGPLTTTTRYLAGFKTEVTNPRLQKTTTSYMAYDQPTYDWPTAIVHPEGAFTDISRDAFGKPKAIGRRNANTTTALSRHYVYDGYQRLCKVVEPETKATVLDYDNADNLLGSAAGLNLLSLSSCNTGEAAASGRRVQRSYDARNRVATLAFPDGNGNQRWTYWPDGQVKQVTTTNAGVATHNSYAYNRRRLLAGESLSPADGEAWAMSYGYTRNGHLASTRYPSGQTVAYAPNALGQATRAGTYATGVSYYPNGAIKQFTYGNGIVHTLAQNARQLPDTSRDAYGSTAFLSDSYDYDHNGNVAAISDGATGRNQRGNRTLTYDGLDRLTQAVSPMFGTASYGYDVLDNLTRVVAPGRDHHYCYDGNWQLTNIKAGGCTGSTVIGLGYDVQGNLNNKNGQGFVFDYGNRLRTATGKESYRYDGHGRRTHAAHSTGTIRSMYDQGGVLRHQKNARQNTTTDYIQLGGSLVAEAEWPLGQLPSTLDYVNWSSVSGAVRYVVEESVDGVTWASVYEGSDLAWTSLARPSGTYTYRVLACNAAGVCTAVSSVTHAQRPAFNIVPLLYQIILS</sequence>
<evidence type="ECO:0000256" key="1">
    <source>
        <dbReference type="SAM" id="SignalP"/>
    </source>
</evidence>
<dbReference type="AlphaFoldDB" id="A0A286DBP5"/>
<proteinExistence type="predicted"/>
<accession>A0A286DBP5</accession>
<dbReference type="Gene3D" id="2.180.10.10">
    <property type="entry name" value="RHS repeat-associated core"/>
    <property type="match status" value="3"/>
</dbReference>
<keyword evidence="3" id="KW-1185">Reference proteome</keyword>